<dbReference type="Gene3D" id="3.40.30.10">
    <property type="entry name" value="Glutaredoxin"/>
    <property type="match status" value="1"/>
</dbReference>
<dbReference type="PROSITE" id="PS51352">
    <property type="entry name" value="THIOREDOXIN_2"/>
    <property type="match status" value="1"/>
</dbReference>
<feature type="signal peptide" evidence="2">
    <location>
        <begin position="1"/>
        <end position="17"/>
    </location>
</feature>
<name>A0ABR1G9N0_AURAN</name>
<evidence type="ECO:0000259" key="3">
    <source>
        <dbReference type="PROSITE" id="PS51352"/>
    </source>
</evidence>
<gene>
    <name evidence="4" type="ORF">SO694_00005675</name>
</gene>
<dbReference type="InterPro" id="IPR036249">
    <property type="entry name" value="Thioredoxin-like_sf"/>
</dbReference>
<organism evidence="4 5">
    <name type="scientific">Aureococcus anophagefferens</name>
    <name type="common">Harmful bloom alga</name>
    <dbReference type="NCBI Taxonomy" id="44056"/>
    <lineage>
        <taxon>Eukaryota</taxon>
        <taxon>Sar</taxon>
        <taxon>Stramenopiles</taxon>
        <taxon>Ochrophyta</taxon>
        <taxon>Pelagophyceae</taxon>
        <taxon>Pelagomonadales</taxon>
        <taxon>Pelagomonadaceae</taxon>
        <taxon>Aureococcus</taxon>
    </lineage>
</organism>
<protein>
    <recommendedName>
        <fullName evidence="3">Thioredoxin domain-containing protein</fullName>
    </recommendedName>
</protein>
<feature type="chain" id="PRO_5045830172" description="Thioredoxin domain-containing protein" evidence="2">
    <location>
        <begin position="18"/>
        <end position="185"/>
    </location>
</feature>
<comment type="caution">
    <text evidence="4">The sequence shown here is derived from an EMBL/GenBank/DDBJ whole genome shotgun (WGS) entry which is preliminary data.</text>
</comment>
<proteinExistence type="predicted"/>
<dbReference type="InterPro" id="IPR013766">
    <property type="entry name" value="Thioredoxin_domain"/>
</dbReference>
<reference evidence="4 5" key="1">
    <citation type="submission" date="2024-03" db="EMBL/GenBank/DDBJ databases">
        <title>Aureococcus anophagefferens CCMP1851 and Kratosvirus quantuckense: Draft genome of a second virus-susceptible host strain in the model system.</title>
        <authorList>
            <person name="Chase E."/>
            <person name="Truchon A.R."/>
            <person name="Schepens W."/>
            <person name="Wilhelm S.W."/>
        </authorList>
    </citation>
    <scope>NUCLEOTIDE SEQUENCE [LARGE SCALE GENOMIC DNA]</scope>
    <source>
        <strain evidence="4 5">CCMP1851</strain>
    </source>
</reference>
<accession>A0ABR1G9N0</accession>
<evidence type="ECO:0000256" key="2">
    <source>
        <dbReference type="SAM" id="SignalP"/>
    </source>
</evidence>
<evidence type="ECO:0000313" key="4">
    <source>
        <dbReference type="EMBL" id="KAK7250005.1"/>
    </source>
</evidence>
<dbReference type="SUPFAM" id="SSF52833">
    <property type="entry name" value="Thioredoxin-like"/>
    <property type="match status" value="1"/>
</dbReference>
<feature type="compositionally biased region" description="Basic and acidic residues" evidence="1">
    <location>
        <begin position="167"/>
        <end position="176"/>
    </location>
</feature>
<dbReference type="Pfam" id="PF00085">
    <property type="entry name" value="Thioredoxin"/>
    <property type="match status" value="1"/>
</dbReference>
<keyword evidence="5" id="KW-1185">Reference proteome</keyword>
<feature type="domain" description="Thioredoxin" evidence="3">
    <location>
        <begin position="9"/>
        <end position="180"/>
    </location>
</feature>
<dbReference type="EMBL" id="JBBJCI010000039">
    <property type="protein sequence ID" value="KAK7250005.1"/>
    <property type="molecule type" value="Genomic_DNA"/>
</dbReference>
<keyword evidence="2" id="KW-0732">Signal</keyword>
<evidence type="ECO:0000313" key="5">
    <source>
        <dbReference type="Proteomes" id="UP001363151"/>
    </source>
</evidence>
<evidence type="ECO:0000256" key="1">
    <source>
        <dbReference type="SAM" id="MobiDB-lite"/>
    </source>
</evidence>
<sequence length="185" mass="19851">MALRRGVLLLVWVGASSFSLRVRPAPANGGGVFVRGGGLDTLEDGPAFDAAVARSRRVAVLISAPWCRACRAIRPKLKRVSAEYEAKGVAFFEVSQPDVADMASESEFLAADDVKFTPMVQLYEERRRVDCFKAGPSGGYFTVRPKLDGWLDGRDPSGIVAPPRGPSKFELERRAAAEGSAPGPA</sequence>
<feature type="region of interest" description="Disordered" evidence="1">
    <location>
        <begin position="154"/>
        <end position="185"/>
    </location>
</feature>
<dbReference type="Proteomes" id="UP001363151">
    <property type="component" value="Unassembled WGS sequence"/>
</dbReference>
<dbReference type="CDD" id="cd02947">
    <property type="entry name" value="TRX_family"/>
    <property type="match status" value="1"/>
</dbReference>